<dbReference type="PROSITE" id="PS00211">
    <property type="entry name" value="ABC_TRANSPORTER_1"/>
    <property type="match status" value="1"/>
</dbReference>
<dbReference type="GO" id="GO:0016887">
    <property type="term" value="F:ATP hydrolysis activity"/>
    <property type="evidence" value="ECO:0007669"/>
    <property type="project" value="InterPro"/>
</dbReference>
<keyword evidence="9" id="KW-1185">Reference proteome</keyword>
<evidence type="ECO:0000259" key="7">
    <source>
        <dbReference type="PROSITE" id="PS50893"/>
    </source>
</evidence>
<dbReference type="PROSITE" id="PS50893">
    <property type="entry name" value="ABC_TRANSPORTER_2"/>
    <property type="match status" value="1"/>
</dbReference>
<keyword evidence="3" id="KW-0547">Nucleotide-binding</keyword>
<dbReference type="RefSeq" id="WP_051761094.1">
    <property type="nucleotide sequence ID" value="NZ_FTNI01000003.1"/>
</dbReference>
<feature type="compositionally biased region" description="Basic and acidic residues" evidence="6">
    <location>
        <begin position="240"/>
        <end position="250"/>
    </location>
</feature>
<dbReference type="InterPro" id="IPR017871">
    <property type="entry name" value="ABC_transporter-like_CS"/>
</dbReference>
<keyword evidence="5" id="KW-0029">Amino-acid transport</keyword>
<gene>
    <name evidence="8" type="ORF">SAMN05421833_103244</name>
</gene>
<feature type="region of interest" description="Disordered" evidence="6">
    <location>
        <begin position="236"/>
        <end position="256"/>
    </location>
</feature>
<dbReference type="GeneID" id="97494771"/>
<dbReference type="Gene3D" id="3.40.50.300">
    <property type="entry name" value="P-loop containing nucleotide triphosphate hydrolases"/>
    <property type="match status" value="1"/>
</dbReference>
<dbReference type="AlphaFoldDB" id="A0A1N6V2I8"/>
<dbReference type="STRING" id="58117.SAMN05421833_103244"/>
<feature type="domain" description="ABC transporter" evidence="7">
    <location>
        <begin position="4"/>
        <end position="237"/>
    </location>
</feature>
<reference evidence="9" key="1">
    <citation type="submission" date="2017-01" db="EMBL/GenBank/DDBJ databases">
        <authorList>
            <person name="Varghese N."/>
            <person name="Submissions S."/>
        </authorList>
    </citation>
    <scope>NUCLEOTIDE SEQUENCE [LARGE SCALE GENOMIC DNA]</scope>
    <source>
        <strain evidence="9">ATCC 12950</strain>
    </source>
</reference>
<dbReference type="InterPro" id="IPR003439">
    <property type="entry name" value="ABC_transporter-like_ATP-bd"/>
</dbReference>
<comment type="similarity">
    <text evidence="1">Belongs to the ABC transporter superfamily.</text>
</comment>
<dbReference type="PANTHER" id="PTHR43820:SF4">
    <property type="entry name" value="HIGH-AFFINITY BRANCHED-CHAIN AMINO ACID TRANSPORT ATP-BINDING PROTEIN LIVF"/>
    <property type="match status" value="1"/>
</dbReference>
<keyword evidence="2" id="KW-0813">Transport</keyword>
<dbReference type="SMART" id="SM00382">
    <property type="entry name" value="AAA"/>
    <property type="match status" value="1"/>
</dbReference>
<dbReference type="GO" id="GO:0015807">
    <property type="term" value="P:L-amino acid transport"/>
    <property type="evidence" value="ECO:0007669"/>
    <property type="project" value="TreeGrafter"/>
</dbReference>
<evidence type="ECO:0000256" key="6">
    <source>
        <dbReference type="SAM" id="MobiDB-lite"/>
    </source>
</evidence>
<proteinExistence type="inferred from homology"/>
<dbReference type="InterPro" id="IPR052156">
    <property type="entry name" value="BCAA_Transport_ATP-bd_LivF"/>
</dbReference>
<sequence length="256" mass="27351">MALLEVRGLCARHGAVPVLHDVSFHVGRGEIVALLGGNGAGKTTVARCVSGLHRPSSGEVTLDGRDITRCDPRRIVRWGLSHVSEGRRVFPSLTVEENLTLGAYLDGRRTHVVAERREGVYRTFPRLAERRTQRAGSMSGGEQQMLVIGRGLMSAPALLVLDEPSAGLAPASVAALGEDIAAIRAGGTAVLLIEQHLQLALRLADRLVVLRDGHVILSGSTEEVAADPRIGRMYFGDGDSPDRVVPETRQAHSSPS</sequence>
<dbReference type="Proteomes" id="UP000186096">
    <property type="component" value="Unassembled WGS sequence"/>
</dbReference>
<dbReference type="EMBL" id="FTNI01000003">
    <property type="protein sequence ID" value="SIQ71979.1"/>
    <property type="molecule type" value="Genomic_DNA"/>
</dbReference>
<dbReference type="InterPro" id="IPR003593">
    <property type="entry name" value="AAA+_ATPase"/>
</dbReference>
<dbReference type="GO" id="GO:0015658">
    <property type="term" value="F:branched-chain amino acid transmembrane transporter activity"/>
    <property type="evidence" value="ECO:0007669"/>
    <property type="project" value="TreeGrafter"/>
</dbReference>
<dbReference type="CDD" id="cd03224">
    <property type="entry name" value="ABC_TM1139_LivF_branched"/>
    <property type="match status" value="1"/>
</dbReference>
<dbReference type="Pfam" id="PF00005">
    <property type="entry name" value="ABC_tran"/>
    <property type="match status" value="1"/>
</dbReference>
<dbReference type="SUPFAM" id="SSF52540">
    <property type="entry name" value="P-loop containing nucleoside triphosphate hydrolases"/>
    <property type="match status" value="1"/>
</dbReference>
<dbReference type="GO" id="GO:0005524">
    <property type="term" value="F:ATP binding"/>
    <property type="evidence" value="ECO:0007669"/>
    <property type="project" value="UniProtKB-KW"/>
</dbReference>
<name>A0A1N6V2I8_9ACTN</name>
<evidence type="ECO:0000256" key="1">
    <source>
        <dbReference type="ARBA" id="ARBA00005417"/>
    </source>
</evidence>
<protein>
    <submittedName>
        <fullName evidence="8">Amino acid/amide ABC transporter ATP-binding protein 2, HAAT family</fullName>
    </submittedName>
</protein>
<evidence type="ECO:0000313" key="8">
    <source>
        <dbReference type="EMBL" id="SIQ71979.1"/>
    </source>
</evidence>
<evidence type="ECO:0000256" key="2">
    <source>
        <dbReference type="ARBA" id="ARBA00022448"/>
    </source>
</evidence>
<evidence type="ECO:0000256" key="4">
    <source>
        <dbReference type="ARBA" id="ARBA00022840"/>
    </source>
</evidence>
<evidence type="ECO:0000256" key="5">
    <source>
        <dbReference type="ARBA" id="ARBA00022970"/>
    </source>
</evidence>
<dbReference type="PANTHER" id="PTHR43820">
    <property type="entry name" value="HIGH-AFFINITY BRANCHED-CHAIN AMINO ACID TRANSPORT ATP-BINDING PROTEIN LIVF"/>
    <property type="match status" value="1"/>
</dbReference>
<organism evidence="8 9">
    <name type="scientific">Microbispora rosea</name>
    <dbReference type="NCBI Taxonomy" id="58117"/>
    <lineage>
        <taxon>Bacteria</taxon>
        <taxon>Bacillati</taxon>
        <taxon>Actinomycetota</taxon>
        <taxon>Actinomycetes</taxon>
        <taxon>Streptosporangiales</taxon>
        <taxon>Streptosporangiaceae</taxon>
        <taxon>Microbispora</taxon>
    </lineage>
</organism>
<keyword evidence="4 8" id="KW-0067">ATP-binding</keyword>
<evidence type="ECO:0000256" key="3">
    <source>
        <dbReference type="ARBA" id="ARBA00022741"/>
    </source>
</evidence>
<accession>A0A1N6V2I8</accession>
<dbReference type="InterPro" id="IPR027417">
    <property type="entry name" value="P-loop_NTPase"/>
</dbReference>
<evidence type="ECO:0000313" key="9">
    <source>
        <dbReference type="Proteomes" id="UP000186096"/>
    </source>
</evidence>